<name>A0A656PQA8_UNCKA</name>
<organism evidence="15 16">
    <name type="scientific">candidate division WWE3 bacterium</name>
    <dbReference type="NCBI Taxonomy" id="2053526"/>
    <lineage>
        <taxon>Bacteria</taxon>
        <taxon>Katanobacteria</taxon>
    </lineage>
</organism>
<keyword evidence="8 13" id="KW-0460">Magnesium</keyword>
<dbReference type="NCBIfam" id="TIGR00228">
    <property type="entry name" value="ruvC"/>
    <property type="match status" value="1"/>
</dbReference>
<evidence type="ECO:0000256" key="4">
    <source>
        <dbReference type="ARBA" id="ARBA00022723"/>
    </source>
</evidence>
<evidence type="ECO:0000256" key="8">
    <source>
        <dbReference type="ARBA" id="ARBA00022842"/>
    </source>
</evidence>
<evidence type="ECO:0000256" key="7">
    <source>
        <dbReference type="ARBA" id="ARBA00022801"/>
    </source>
</evidence>
<evidence type="ECO:0000256" key="12">
    <source>
        <dbReference type="ARBA" id="ARBA00029354"/>
    </source>
</evidence>
<dbReference type="HAMAP" id="MF_00034">
    <property type="entry name" value="RuvC"/>
    <property type="match status" value="1"/>
</dbReference>
<dbReference type="GO" id="GO:0008821">
    <property type="term" value="F:crossover junction DNA endonuclease activity"/>
    <property type="evidence" value="ECO:0007669"/>
    <property type="project" value="UniProtKB-UniRule"/>
</dbReference>
<comment type="similarity">
    <text evidence="1 13">Belongs to the RuvC family.</text>
</comment>
<dbReference type="GO" id="GO:0006281">
    <property type="term" value="P:DNA repair"/>
    <property type="evidence" value="ECO:0007669"/>
    <property type="project" value="UniProtKB-UniRule"/>
</dbReference>
<comment type="catalytic activity">
    <reaction evidence="12 13">
        <text>Endonucleolytic cleavage at a junction such as a reciprocal single-stranded crossover between two homologous DNA duplexes (Holliday junction).</text>
        <dbReference type="EC" id="3.1.21.10"/>
    </reaction>
</comment>
<keyword evidence="11 13" id="KW-0234">DNA repair</keyword>
<dbReference type="GO" id="GO:0003677">
    <property type="term" value="F:DNA binding"/>
    <property type="evidence" value="ECO:0007669"/>
    <property type="project" value="UniProtKB-KW"/>
</dbReference>
<dbReference type="PRINTS" id="PR00696">
    <property type="entry name" value="RSOLVASERUVC"/>
</dbReference>
<feature type="active site" evidence="13">
    <location>
        <position position="141"/>
    </location>
</feature>
<dbReference type="NCBIfam" id="NF000711">
    <property type="entry name" value="PRK00039.2-1"/>
    <property type="match status" value="1"/>
</dbReference>
<feature type="active site" evidence="13">
    <location>
        <position position="68"/>
    </location>
</feature>
<evidence type="ECO:0000256" key="9">
    <source>
        <dbReference type="ARBA" id="ARBA00023125"/>
    </source>
</evidence>
<keyword evidence="4 13" id="KW-0479">Metal-binding</keyword>
<dbReference type="GO" id="GO:0048476">
    <property type="term" value="C:Holliday junction resolvase complex"/>
    <property type="evidence" value="ECO:0007669"/>
    <property type="project" value="UniProtKB-UniRule"/>
</dbReference>
<evidence type="ECO:0000256" key="6">
    <source>
        <dbReference type="ARBA" id="ARBA00022763"/>
    </source>
</evidence>
<comment type="caution">
    <text evidence="15">The sequence shown here is derived from an EMBL/GenBank/DDBJ whole genome shotgun (WGS) entry which is preliminary data.</text>
</comment>
<sequence length="160" mass="17316">MIILGIDPGTARLGYGVVKEKSKGGLSLSTSGVLVTAKELELKDRLLYLYENLLILINKYSPDIIVVERIFFNTNAKTAIAVGQARGVILLAAASTRTRIHEYTALEAKLVLTGYGRSDKKVMQEAVKDVLGLDAIVKSDDANDAVAMALCYVKKGESKK</sequence>
<dbReference type="InterPro" id="IPR036397">
    <property type="entry name" value="RNaseH_sf"/>
</dbReference>
<evidence type="ECO:0000256" key="10">
    <source>
        <dbReference type="ARBA" id="ARBA00023172"/>
    </source>
</evidence>
<keyword evidence="2 13" id="KW-0963">Cytoplasm</keyword>
<feature type="binding site" evidence="13">
    <location>
        <position position="68"/>
    </location>
    <ligand>
        <name>Mg(2+)</name>
        <dbReference type="ChEBI" id="CHEBI:18420"/>
        <label>2</label>
    </ligand>
</feature>
<dbReference type="FunFam" id="3.30.420.10:FF:000002">
    <property type="entry name" value="Crossover junction endodeoxyribonuclease RuvC"/>
    <property type="match status" value="1"/>
</dbReference>
<evidence type="ECO:0000256" key="5">
    <source>
        <dbReference type="ARBA" id="ARBA00022759"/>
    </source>
</evidence>
<keyword evidence="3 13" id="KW-0540">Nuclease</keyword>
<feature type="active site" evidence="13">
    <location>
        <position position="7"/>
    </location>
</feature>
<dbReference type="InterPro" id="IPR012337">
    <property type="entry name" value="RNaseH-like_sf"/>
</dbReference>
<protein>
    <recommendedName>
        <fullName evidence="13 14">Crossover junction endodeoxyribonuclease RuvC</fullName>
        <ecNumber evidence="13 14">3.1.21.10</ecNumber>
    </recommendedName>
    <alternativeName>
        <fullName evidence="13">Holliday junction nuclease RuvC</fullName>
    </alternativeName>
    <alternativeName>
        <fullName evidence="13">Holliday junction resolvase RuvC</fullName>
    </alternativeName>
</protein>
<evidence type="ECO:0000256" key="2">
    <source>
        <dbReference type="ARBA" id="ARBA00022490"/>
    </source>
</evidence>
<comment type="subunit">
    <text evidence="13">Homodimer which binds Holliday junction (HJ) DNA. The HJ becomes 2-fold symmetrical on binding to RuvC with unstacked arms; it has a different conformation from HJ DNA in complex with RuvA. In the full resolvosome a probable DNA-RuvA(4)-RuvB(12)-RuvC(2) complex forms which resolves the HJ.</text>
</comment>
<evidence type="ECO:0000256" key="1">
    <source>
        <dbReference type="ARBA" id="ARBA00009518"/>
    </source>
</evidence>
<gene>
    <name evidence="13" type="primary">ruvC</name>
    <name evidence="15" type="ORF">DIU24_02770</name>
</gene>
<feature type="binding site" evidence="13">
    <location>
        <position position="141"/>
    </location>
    <ligand>
        <name>Mg(2+)</name>
        <dbReference type="ChEBI" id="CHEBI:18420"/>
        <label>1</label>
    </ligand>
</feature>
<comment type="function">
    <text evidence="13">The RuvA-RuvB-RuvC complex processes Holliday junction (HJ) DNA during genetic recombination and DNA repair. Endonuclease that resolves HJ intermediates. Cleaves cruciform DNA by making single-stranded nicks across the HJ at symmetrical positions within the homologous arms, yielding a 5'-phosphate and a 3'-hydroxyl group; requires a central core of homology in the junction. The consensus cleavage sequence is 5'-(A/T)TT(C/G)-3'. Cleavage occurs on the 3'-side of the TT dinucleotide at the point of strand exchange. HJ branch migration catalyzed by RuvA-RuvB allows RuvC to scan DNA until it finds its consensus sequence, where it cleaves and resolves the cruciform DNA.</text>
</comment>
<dbReference type="Pfam" id="PF02075">
    <property type="entry name" value="RuvC"/>
    <property type="match status" value="1"/>
</dbReference>
<dbReference type="GO" id="GO:0000287">
    <property type="term" value="F:magnesium ion binding"/>
    <property type="evidence" value="ECO:0007669"/>
    <property type="project" value="UniProtKB-UniRule"/>
</dbReference>
<dbReference type="SUPFAM" id="SSF53098">
    <property type="entry name" value="Ribonuclease H-like"/>
    <property type="match status" value="1"/>
</dbReference>
<dbReference type="EMBL" id="DQFB01000004">
    <property type="protein sequence ID" value="HCQ40606.1"/>
    <property type="molecule type" value="Genomic_DNA"/>
</dbReference>
<dbReference type="CDD" id="cd16962">
    <property type="entry name" value="RuvC"/>
    <property type="match status" value="1"/>
</dbReference>
<keyword evidence="5 13" id="KW-0255">Endonuclease</keyword>
<evidence type="ECO:0000256" key="13">
    <source>
        <dbReference type="HAMAP-Rule" id="MF_00034"/>
    </source>
</evidence>
<accession>A0A656PQA8</accession>
<keyword evidence="10 13" id="KW-0233">DNA recombination</keyword>
<dbReference type="EC" id="3.1.21.10" evidence="13 14"/>
<evidence type="ECO:0000256" key="14">
    <source>
        <dbReference type="NCBIfam" id="TIGR00228"/>
    </source>
</evidence>
<dbReference type="InterPro" id="IPR002176">
    <property type="entry name" value="X-over_junc_endoDNase_RuvC"/>
</dbReference>
<dbReference type="GO" id="GO:0006310">
    <property type="term" value="P:DNA recombination"/>
    <property type="evidence" value="ECO:0007669"/>
    <property type="project" value="UniProtKB-UniRule"/>
</dbReference>
<dbReference type="PANTHER" id="PTHR30194:SF3">
    <property type="entry name" value="CROSSOVER JUNCTION ENDODEOXYRIBONUCLEASE RUVC"/>
    <property type="match status" value="1"/>
</dbReference>
<evidence type="ECO:0000256" key="3">
    <source>
        <dbReference type="ARBA" id="ARBA00022722"/>
    </source>
</evidence>
<proteinExistence type="inferred from homology"/>
<dbReference type="AlphaFoldDB" id="A0A656PQA8"/>
<dbReference type="Gene3D" id="3.30.420.10">
    <property type="entry name" value="Ribonuclease H-like superfamily/Ribonuclease H"/>
    <property type="match status" value="1"/>
</dbReference>
<keyword evidence="6 13" id="KW-0227">DNA damage</keyword>
<evidence type="ECO:0000313" key="16">
    <source>
        <dbReference type="Proteomes" id="UP000262056"/>
    </source>
</evidence>
<dbReference type="Proteomes" id="UP000262056">
    <property type="component" value="Unassembled WGS sequence"/>
</dbReference>
<keyword evidence="9 13" id="KW-0238">DNA-binding</keyword>
<reference evidence="15 16" key="1">
    <citation type="journal article" date="2018" name="Nat. Biotechnol.">
        <title>A standardized bacterial taxonomy based on genome phylogeny substantially revises the tree of life.</title>
        <authorList>
            <person name="Parks D.H."/>
            <person name="Chuvochina M."/>
            <person name="Waite D.W."/>
            <person name="Rinke C."/>
            <person name="Skarshewski A."/>
            <person name="Chaumeil P.A."/>
            <person name="Hugenholtz P."/>
        </authorList>
    </citation>
    <scope>NUCLEOTIDE SEQUENCE [LARGE SCALE GENOMIC DNA]</scope>
    <source>
        <strain evidence="15">UBA12021</strain>
    </source>
</reference>
<comment type="cofactor">
    <cofactor evidence="13">
        <name>Mg(2+)</name>
        <dbReference type="ChEBI" id="CHEBI:18420"/>
    </cofactor>
    <text evidence="13">Binds 2 Mg(2+) ion per subunit.</text>
</comment>
<keyword evidence="7 13" id="KW-0378">Hydrolase</keyword>
<comment type="subcellular location">
    <subcellularLocation>
        <location evidence="13">Cytoplasm</location>
    </subcellularLocation>
</comment>
<feature type="binding site" evidence="13">
    <location>
        <position position="7"/>
    </location>
    <ligand>
        <name>Mg(2+)</name>
        <dbReference type="ChEBI" id="CHEBI:18420"/>
        <label>1</label>
    </ligand>
</feature>
<dbReference type="PANTHER" id="PTHR30194">
    <property type="entry name" value="CROSSOVER JUNCTION ENDODEOXYRIBONUCLEASE RUVC"/>
    <property type="match status" value="1"/>
</dbReference>
<evidence type="ECO:0000313" key="15">
    <source>
        <dbReference type="EMBL" id="HCQ40606.1"/>
    </source>
</evidence>
<evidence type="ECO:0000256" key="11">
    <source>
        <dbReference type="ARBA" id="ARBA00023204"/>
    </source>
</evidence>
<dbReference type="GO" id="GO:0005737">
    <property type="term" value="C:cytoplasm"/>
    <property type="evidence" value="ECO:0007669"/>
    <property type="project" value="UniProtKB-SubCell"/>
</dbReference>